<gene>
    <name evidence="1" type="ORF">MGSAQ_000368</name>
</gene>
<organism evidence="1">
    <name type="scientific">marine sediment metagenome</name>
    <dbReference type="NCBI Taxonomy" id="412755"/>
    <lineage>
        <taxon>unclassified sequences</taxon>
        <taxon>metagenomes</taxon>
        <taxon>ecological metagenomes</taxon>
    </lineage>
</organism>
<name>A0A1B6NYU3_9ZZZZ</name>
<accession>A0A1B6NYU3</accession>
<evidence type="ECO:0000313" key="1">
    <source>
        <dbReference type="EMBL" id="KTF08137.1"/>
    </source>
</evidence>
<sequence length="49" mass="5492">MKSITTTTIISSDVPPRWNGTPNDDWTTIGIKQITVIYIAPIKVSRFNT</sequence>
<proteinExistence type="predicted"/>
<dbReference type="AlphaFoldDB" id="A0A1B6NYU3"/>
<comment type="caution">
    <text evidence="1">The sequence shown here is derived from an EMBL/GenBank/DDBJ whole genome shotgun (WGS) entry which is preliminary data.</text>
</comment>
<reference evidence="1" key="1">
    <citation type="submission" date="2013-11" db="EMBL/GenBank/DDBJ databases">
        <title>Microbial diversity, functional groups and degradation webs in Northern and Southern Mediterranean and Red Sea marine crude oil polluted sites.</title>
        <authorList>
            <person name="Daffonchio D."/>
            <person name="Mapelli F."/>
            <person name="Ferrer M."/>
            <person name="Richter M."/>
            <person name="Cherif A."/>
            <person name="Malkawi H.I."/>
            <person name="Yakimov M.M."/>
            <person name="Abdel-Fattah Y.R."/>
            <person name="Blaghen M."/>
            <person name="Golyshin P.N."/>
            <person name="Kalogerakis N."/>
            <person name="Boon N."/>
            <person name="Magagnini M."/>
            <person name="Fava F."/>
        </authorList>
    </citation>
    <scope>NUCLEOTIDE SEQUENCE</scope>
</reference>
<dbReference type="EMBL" id="AYSL01000132">
    <property type="protein sequence ID" value="KTF08137.1"/>
    <property type="molecule type" value="Genomic_DNA"/>
</dbReference>
<protein>
    <submittedName>
        <fullName evidence="1">Uncharacterized protein</fullName>
    </submittedName>
</protein>